<gene>
    <name evidence="6" type="ORF">BP422_15120</name>
</gene>
<dbReference type="Gene3D" id="3.40.190.290">
    <property type="match status" value="1"/>
</dbReference>
<organism evidence="6 7">
    <name type="scientific">Brevibacillus formosus</name>
    <dbReference type="NCBI Taxonomy" id="54913"/>
    <lineage>
        <taxon>Bacteria</taxon>
        <taxon>Bacillati</taxon>
        <taxon>Bacillota</taxon>
        <taxon>Bacilli</taxon>
        <taxon>Bacillales</taxon>
        <taxon>Paenibacillaceae</taxon>
        <taxon>Brevibacillus</taxon>
    </lineage>
</organism>
<dbReference type="InterPro" id="IPR050950">
    <property type="entry name" value="HTH-type_LysR_regulators"/>
</dbReference>
<dbReference type="InterPro" id="IPR000847">
    <property type="entry name" value="LysR_HTH_N"/>
</dbReference>
<protein>
    <recommendedName>
        <fullName evidence="5">HTH lysR-type domain-containing protein</fullName>
    </recommendedName>
</protein>
<dbReference type="FunFam" id="1.10.10.10:FF:000001">
    <property type="entry name" value="LysR family transcriptional regulator"/>
    <property type="match status" value="1"/>
</dbReference>
<dbReference type="RefSeq" id="WP_088908495.1">
    <property type="nucleotide sequence ID" value="NZ_CP018145.1"/>
</dbReference>
<feature type="domain" description="HTH lysR-type" evidence="5">
    <location>
        <begin position="1"/>
        <end position="58"/>
    </location>
</feature>
<accession>A0A220MIG1</accession>
<dbReference type="InterPro" id="IPR036390">
    <property type="entry name" value="WH_DNA-bd_sf"/>
</dbReference>
<evidence type="ECO:0000313" key="7">
    <source>
        <dbReference type="Proteomes" id="UP000197781"/>
    </source>
</evidence>
<evidence type="ECO:0000256" key="3">
    <source>
        <dbReference type="ARBA" id="ARBA00023125"/>
    </source>
</evidence>
<dbReference type="Pfam" id="PF03466">
    <property type="entry name" value="LysR_substrate"/>
    <property type="match status" value="1"/>
</dbReference>
<dbReference type="KEGG" id="bfm:BP422_15120"/>
<dbReference type="EMBL" id="CP018145">
    <property type="protein sequence ID" value="ASJ54783.1"/>
    <property type="molecule type" value="Genomic_DNA"/>
</dbReference>
<dbReference type="Pfam" id="PF00126">
    <property type="entry name" value="HTH_1"/>
    <property type="match status" value="1"/>
</dbReference>
<dbReference type="Proteomes" id="UP000197781">
    <property type="component" value="Chromosome"/>
</dbReference>
<sequence>MVIRQLEYFIQICKAGSFTKAAEVLMVSQPTLSQQIRLLEHEFGVSLFDRVGRGIEITEAGKILFQKSIAIMEMIEEARKEVSQLKHSKRNDLIIGISSSDLIYLKPRIYKFQEQYPFISIKLTDLQDNTKQLLRNKIDVGISIYLKTCNQVESIHLFDEELVLVVSEDHPWAEKSVIPFRMLTNLQTILFVKDFKMRKILYEYAKKLGISLYISVETTSTSNLLNMVSPK</sequence>
<evidence type="ECO:0000256" key="2">
    <source>
        <dbReference type="ARBA" id="ARBA00023015"/>
    </source>
</evidence>
<dbReference type="PRINTS" id="PR00039">
    <property type="entry name" value="HTHLYSR"/>
</dbReference>
<dbReference type="SUPFAM" id="SSF46785">
    <property type="entry name" value="Winged helix' DNA-binding domain"/>
    <property type="match status" value="1"/>
</dbReference>
<dbReference type="GO" id="GO:0005829">
    <property type="term" value="C:cytosol"/>
    <property type="evidence" value="ECO:0007669"/>
    <property type="project" value="TreeGrafter"/>
</dbReference>
<dbReference type="InterPro" id="IPR036388">
    <property type="entry name" value="WH-like_DNA-bd_sf"/>
</dbReference>
<evidence type="ECO:0000256" key="4">
    <source>
        <dbReference type="ARBA" id="ARBA00023163"/>
    </source>
</evidence>
<evidence type="ECO:0000259" key="5">
    <source>
        <dbReference type="PROSITE" id="PS50931"/>
    </source>
</evidence>
<evidence type="ECO:0000256" key="1">
    <source>
        <dbReference type="ARBA" id="ARBA00009437"/>
    </source>
</evidence>
<keyword evidence="4" id="KW-0804">Transcription</keyword>
<dbReference type="PROSITE" id="PS50931">
    <property type="entry name" value="HTH_LYSR"/>
    <property type="match status" value="1"/>
</dbReference>
<dbReference type="PANTHER" id="PTHR30419">
    <property type="entry name" value="HTH-TYPE TRANSCRIPTIONAL REGULATOR YBHD"/>
    <property type="match status" value="1"/>
</dbReference>
<keyword evidence="2" id="KW-0805">Transcription regulation</keyword>
<dbReference type="CDD" id="cd05466">
    <property type="entry name" value="PBP2_LTTR_substrate"/>
    <property type="match status" value="1"/>
</dbReference>
<dbReference type="GO" id="GO:0003700">
    <property type="term" value="F:DNA-binding transcription factor activity"/>
    <property type="evidence" value="ECO:0007669"/>
    <property type="project" value="InterPro"/>
</dbReference>
<name>A0A220MIG1_9BACL</name>
<dbReference type="Gene3D" id="1.10.10.10">
    <property type="entry name" value="Winged helix-like DNA-binding domain superfamily/Winged helix DNA-binding domain"/>
    <property type="match status" value="1"/>
</dbReference>
<comment type="similarity">
    <text evidence="1">Belongs to the LysR transcriptional regulatory family.</text>
</comment>
<dbReference type="AlphaFoldDB" id="A0A220MIG1"/>
<evidence type="ECO:0000313" key="6">
    <source>
        <dbReference type="EMBL" id="ASJ54783.1"/>
    </source>
</evidence>
<dbReference type="InterPro" id="IPR005119">
    <property type="entry name" value="LysR_subst-bd"/>
</dbReference>
<dbReference type="PANTHER" id="PTHR30419:SF28">
    <property type="entry name" value="HTH-TYPE TRANSCRIPTIONAL REGULATOR BSDA"/>
    <property type="match status" value="1"/>
</dbReference>
<keyword evidence="3" id="KW-0238">DNA-binding</keyword>
<reference evidence="6 7" key="1">
    <citation type="submission" date="2016-11" db="EMBL/GenBank/DDBJ databases">
        <authorList>
            <person name="Jaros S."/>
            <person name="Januszkiewicz K."/>
            <person name="Wedrychowicz H."/>
        </authorList>
    </citation>
    <scope>NUCLEOTIDE SEQUENCE [LARGE SCALE GENOMIC DNA]</scope>
    <source>
        <strain evidence="6 7">NF2</strain>
    </source>
</reference>
<dbReference type="SUPFAM" id="SSF53850">
    <property type="entry name" value="Periplasmic binding protein-like II"/>
    <property type="match status" value="1"/>
</dbReference>
<dbReference type="GO" id="GO:0003677">
    <property type="term" value="F:DNA binding"/>
    <property type="evidence" value="ECO:0007669"/>
    <property type="project" value="UniProtKB-KW"/>
</dbReference>
<proteinExistence type="inferred from homology"/>